<dbReference type="Proteomes" id="UP001595833">
    <property type="component" value="Unassembled WGS sequence"/>
</dbReference>
<dbReference type="RefSeq" id="WP_344037445.1">
    <property type="nucleotide sequence ID" value="NZ_BAAAKE010000007.1"/>
</dbReference>
<accession>A0ABV9YG35</accession>
<keyword evidence="1" id="KW-0808">Transferase</keyword>
<evidence type="ECO:0000313" key="1">
    <source>
        <dbReference type="EMBL" id="MFC5060475.1"/>
    </source>
</evidence>
<keyword evidence="2" id="KW-1185">Reference proteome</keyword>
<dbReference type="GO" id="GO:0008168">
    <property type="term" value="F:methyltransferase activity"/>
    <property type="evidence" value="ECO:0007669"/>
    <property type="project" value="UniProtKB-KW"/>
</dbReference>
<dbReference type="EMBL" id="JBHSJB010000053">
    <property type="protein sequence ID" value="MFC5060475.1"/>
    <property type="molecule type" value="Genomic_DNA"/>
</dbReference>
<dbReference type="Gene3D" id="3.40.50.150">
    <property type="entry name" value="Vaccinia Virus protein VP39"/>
    <property type="match status" value="1"/>
</dbReference>
<keyword evidence="1" id="KW-0489">Methyltransferase</keyword>
<protein>
    <submittedName>
        <fullName evidence="1">SAM-dependent methyltransferase</fullName>
        <ecNumber evidence="1">2.1.1.-</ecNumber>
    </submittedName>
</protein>
<name>A0ABV9YG35_9PSEU</name>
<dbReference type="SUPFAM" id="SSF53335">
    <property type="entry name" value="S-adenosyl-L-methionine-dependent methyltransferases"/>
    <property type="match status" value="1"/>
</dbReference>
<evidence type="ECO:0000313" key="2">
    <source>
        <dbReference type="Proteomes" id="UP001595833"/>
    </source>
</evidence>
<organism evidence="1 2">
    <name type="scientific">Saccharothrix xinjiangensis</name>
    <dbReference type="NCBI Taxonomy" id="204798"/>
    <lineage>
        <taxon>Bacteria</taxon>
        <taxon>Bacillati</taxon>
        <taxon>Actinomycetota</taxon>
        <taxon>Actinomycetes</taxon>
        <taxon>Pseudonocardiales</taxon>
        <taxon>Pseudonocardiaceae</taxon>
        <taxon>Saccharothrix</taxon>
    </lineage>
</organism>
<dbReference type="InterPro" id="IPR029063">
    <property type="entry name" value="SAM-dependent_MTases_sf"/>
</dbReference>
<gene>
    <name evidence="1" type="ORF">ACFPFM_42785</name>
</gene>
<reference evidence="2" key="1">
    <citation type="journal article" date="2019" name="Int. J. Syst. Evol. Microbiol.">
        <title>The Global Catalogue of Microorganisms (GCM) 10K type strain sequencing project: providing services to taxonomists for standard genome sequencing and annotation.</title>
        <authorList>
            <consortium name="The Broad Institute Genomics Platform"/>
            <consortium name="The Broad Institute Genome Sequencing Center for Infectious Disease"/>
            <person name="Wu L."/>
            <person name="Ma J."/>
        </authorList>
    </citation>
    <scope>NUCLEOTIDE SEQUENCE [LARGE SCALE GENOMIC DNA]</scope>
    <source>
        <strain evidence="2">KCTC 12848</strain>
    </source>
</reference>
<comment type="caution">
    <text evidence="1">The sequence shown here is derived from an EMBL/GenBank/DDBJ whole genome shotgun (WGS) entry which is preliminary data.</text>
</comment>
<sequence>MERVVGDYSAFVVDARHHSAWDVLEQEGASDLTRLVDELRAQSARCAAIMEKYRALNLLDGRTETAGYFDNIESGIEVEFGTFRLTSSSKVLLVGSGSFPMTPLYIAKRTGAAVVGVDIDEEAVELGRRVVKTLGSDLDIRLERSSLEDLAFTGEASHIIFSSTVSVKYALLDSIHPLTRDDVVVAIRYGDHLKSLFNYPMEDVDPRKWKAVEQVLRPEHIFDVALYVKA</sequence>
<proteinExistence type="predicted"/>
<dbReference type="EC" id="2.1.1.-" evidence="1"/>
<dbReference type="GO" id="GO:0032259">
    <property type="term" value="P:methylation"/>
    <property type="evidence" value="ECO:0007669"/>
    <property type="project" value="UniProtKB-KW"/>
</dbReference>